<feature type="transmembrane region" description="Helical" evidence="1">
    <location>
        <begin position="46"/>
        <end position="66"/>
    </location>
</feature>
<evidence type="ECO:0000313" key="3">
    <source>
        <dbReference type="Proteomes" id="UP000050277"/>
    </source>
</evidence>
<name>A0A0P6YCH9_9CHLR</name>
<reference evidence="2 3" key="1">
    <citation type="submission" date="2015-07" db="EMBL/GenBank/DDBJ databases">
        <title>Whole genome sequence of Herpetosiphon geysericola DSM 7119.</title>
        <authorList>
            <person name="Hemp J."/>
            <person name="Ward L.M."/>
            <person name="Pace L.A."/>
            <person name="Fischer W.W."/>
        </authorList>
    </citation>
    <scope>NUCLEOTIDE SEQUENCE [LARGE SCALE GENOMIC DNA]</scope>
    <source>
        <strain evidence="2 3">DSM 7119</strain>
    </source>
</reference>
<dbReference type="EMBL" id="LGKP01000008">
    <property type="protein sequence ID" value="KPL91057.1"/>
    <property type="molecule type" value="Genomic_DNA"/>
</dbReference>
<evidence type="ECO:0000313" key="2">
    <source>
        <dbReference type="EMBL" id="KPL91057.1"/>
    </source>
</evidence>
<proteinExistence type="predicted"/>
<dbReference type="Proteomes" id="UP000050277">
    <property type="component" value="Unassembled WGS sequence"/>
</dbReference>
<keyword evidence="1" id="KW-0812">Transmembrane</keyword>
<gene>
    <name evidence="2" type="ORF">SE18_04740</name>
</gene>
<accession>A0A0P6YCH9</accession>
<keyword evidence="1" id="KW-1133">Transmembrane helix</keyword>
<dbReference type="AlphaFoldDB" id="A0A0P6YCH9"/>
<sequence length="152" mass="17314">MLRVLRVASWINCWIIKRNLLLKWQRINFEVSMTILAPRVRSIRTIYSVLTLVVLGLLIWGIWHLVVNDAPTVQGRWQMTSQVVEFQADGMVTGLASEPLGYEVLSTTELRLTSADGSQQTVTYALSAEQLSLVMLNQQGQMQTQLLQRIEQ</sequence>
<comment type="caution">
    <text evidence="2">The sequence shown here is derived from an EMBL/GenBank/DDBJ whole genome shotgun (WGS) entry which is preliminary data.</text>
</comment>
<organism evidence="2 3">
    <name type="scientific">Herpetosiphon geysericola</name>
    <dbReference type="NCBI Taxonomy" id="70996"/>
    <lineage>
        <taxon>Bacteria</taxon>
        <taxon>Bacillati</taxon>
        <taxon>Chloroflexota</taxon>
        <taxon>Chloroflexia</taxon>
        <taxon>Herpetosiphonales</taxon>
        <taxon>Herpetosiphonaceae</taxon>
        <taxon>Herpetosiphon</taxon>
    </lineage>
</organism>
<evidence type="ECO:0000256" key="1">
    <source>
        <dbReference type="SAM" id="Phobius"/>
    </source>
</evidence>
<keyword evidence="1" id="KW-0472">Membrane</keyword>
<dbReference type="RefSeq" id="WP_054533267.1">
    <property type="nucleotide sequence ID" value="NZ_LGKP01000008.1"/>
</dbReference>
<keyword evidence="3" id="KW-1185">Reference proteome</keyword>
<dbReference type="STRING" id="70996.SE18_04740"/>
<protein>
    <submittedName>
        <fullName evidence="2">Uncharacterized protein</fullName>
    </submittedName>
</protein>
<dbReference type="OrthoDB" id="9847398at2"/>